<reference evidence="3 4" key="1">
    <citation type="submission" date="2018-04" db="EMBL/GenBank/DDBJ databases">
        <authorList>
            <person name="Zhang X."/>
            <person name="Yuan J."/>
            <person name="Li F."/>
            <person name="Xiang J."/>
        </authorList>
    </citation>
    <scope>NUCLEOTIDE SEQUENCE [LARGE SCALE GENOMIC DNA]</scope>
    <source>
        <tissue evidence="3">Muscle</tissue>
    </source>
</reference>
<dbReference type="Gene3D" id="1.20.900.10">
    <property type="entry name" value="Dbl homology (DH) domain"/>
    <property type="match status" value="1"/>
</dbReference>
<accession>A0A3R7MKX2</accession>
<feature type="compositionally biased region" description="Basic residues" evidence="1">
    <location>
        <begin position="146"/>
        <end position="155"/>
    </location>
</feature>
<dbReference type="InterPro" id="IPR001849">
    <property type="entry name" value="PH_domain"/>
</dbReference>
<dbReference type="InterPro" id="IPR055251">
    <property type="entry name" value="SOS1_NGEF_PH"/>
</dbReference>
<evidence type="ECO:0000256" key="1">
    <source>
        <dbReference type="SAM" id="MobiDB-lite"/>
    </source>
</evidence>
<gene>
    <name evidence="3" type="ORF">C7M84_017640</name>
</gene>
<proteinExistence type="predicted"/>
<dbReference type="AlphaFoldDB" id="A0A3R7MKX2"/>
<dbReference type="OrthoDB" id="6377329at2759"/>
<name>A0A3R7MKX2_PENVA</name>
<dbReference type="Gene3D" id="2.30.29.30">
    <property type="entry name" value="Pleckstrin-homology domain (PH domain)/Phosphotyrosine-binding domain (PTB)"/>
    <property type="match status" value="1"/>
</dbReference>
<evidence type="ECO:0000259" key="2">
    <source>
        <dbReference type="SMART" id="SM00233"/>
    </source>
</evidence>
<dbReference type="SUPFAM" id="SSF50729">
    <property type="entry name" value="PH domain-like"/>
    <property type="match status" value="1"/>
</dbReference>
<feature type="compositionally biased region" description="Basic and acidic residues" evidence="1">
    <location>
        <begin position="156"/>
        <end position="204"/>
    </location>
</feature>
<evidence type="ECO:0000313" key="4">
    <source>
        <dbReference type="Proteomes" id="UP000283509"/>
    </source>
</evidence>
<keyword evidence="4" id="KW-1185">Reference proteome</keyword>
<dbReference type="Pfam" id="PF22697">
    <property type="entry name" value="SOS1_NGEF_PH"/>
    <property type="match status" value="1"/>
</dbReference>
<dbReference type="SUPFAM" id="SSF48065">
    <property type="entry name" value="DBL homology domain (DH-domain)"/>
    <property type="match status" value="1"/>
</dbReference>
<dbReference type="EMBL" id="QCYY01003255">
    <property type="protein sequence ID" value="ROT64406.1"/>
    <property type="molecule type" value="Genomic_DNA"/>
</dbReference>
<protein>
    <recommendedName>
        <fullName evidence="2">PH domain-containing protein</fullName>
    </recommendedName>
</protein>
<feature type="domain" description="PH" evidence="2">
    <location>
        <begin position="644"/>
        <end position="743"/>
    </location>
</feature>
<sequence length="761" mass="86095">MENRTRRHLCILVGQMEVPQSVISCRSEETLQLSRRCYDAVTGRGAADVFGRVERGCMAVEVVIAPSHVTVKHGDQLINSIRLQELRLLMAMRSPGNHVVAAGYCQHAQTSVALVFEFADVELANIFIKDYQGCSDSMNREVERERRRKKRRRGERKGEREKQRGGEREGGGRREGEKEEWRERYTGREGEKDKGRDAGREDIQPKSPPRRTSVELSKHPSLSGVCAAPANSQEKLRETAISKPPIPPRTRMYCQEKPAVPSRNSVVGGTYKPTLPRRDSGVEQISPIAATAKPPLPQRISDTTSKIPPPLPRRGAKVAEICEAVASSRDTDSKIPPPLPRRATEAPENCDAAGSSKSHSPRFHMLNPFSKKERKGEESPEGQNQGKKGLFLRKNIKYENVEFQVEKKIETVTPSPIDDKEFADYEFPDSDDDSYGNFYGSFDRSVEDSERIFCHETVPHAEEKDKQTSSQADRINYFLTHEYNYLTSLSYIKAARTLSPELQPLLRGVDTLEELHHDLYRELYSSCQSYSSIAQALLSRREQLESYKYHMMNGPLIYAALAKVPETKLKDHPNLKDSLRISWKRLHFYFMSLEEFLASAPEGDKGVMQEAVAMLRELHALGDSAILIDGVKGTPFDLHIKGPLLLHGSFKIKGPEMQKKDYRALLFAEMLVITLPEGWTSRYQCSLRIDQLIPISQKSDSVSSFTVQVSDGGGKGKLYVFTARDEKTKEKWFNEITKLAAKIADEVKREFEKRYGMKPQA</sequence>
<feature type="region of interest" description="Disordered" evidence="1">
    <location>
        <begin position="138"/>
        <end position="389"/>
    </location>
</feature>
<comment type="caution">
    <text evidence="3">The sequence shown here is derived from an EMBL/GenBank/DDBJ whole genome shotgun (WGS) entry which is preliminary data.</text>
</comment>
<reference evidence="3 4" key="2">
    <citation type="submission" date="2019-01" db="EMBL/GenBank/DDBJ databases">
        <title>The decoding of complex shrimp genome reveals the adaptation for benthos swimmer, frequently molting mechanism and breeding impact on genome.</title>
        <authorList>
            <person name="Sun Y."/>
            <person name="Gao Y."/>
            <person name="Yu Y."/>
        </authorList>
    </citation>
    <scope>NUCLEOTIDE SEQUENCE [LARGE SCALE GENOMIC DNA]</scope>
    <source>
        <tissue evidence="3">Muscle</tissue>
    </source>
</reference>
<dbReference type="Proteomes" id="UP000283509">
    <property type="component" value="Unassembled WGS sequence"/>
</dbReference>
<dbReference type="InterPro" id="IPR011993">
    <property type="entry name" value="PH-like_dom_sf"/>
</dbReference>
<organism evidence="3 4">
    <name type="scientific">Penaeus vannamei</name>
    <name type="common">Whiteleg shrimp</name>
    <name type="synonym">Litopenaeus vannamei</name>
    <dbReference type="NCBI Taxonomy" id="6689"/>
    <lineage>
        <taxon>Eukaryota</taxon>
        <taxon>Metazoa</taxon>
        <taxon>Ecdysozoa</taxon>
        <taxon>Arthropoda</taxon>
        <taxon>Crustacea</taxon>
        <taxon>Multicrustacea</taxon>
        <taxon>Malacostraca</taxon>
        <taxon>Eumalacostraca</taxon>
        <taxon>Eucarida</taxon>
        <taxon>Decapoda</taxon>
        <taxon>Dendrobranchiata</taxon>
        <taxon>Penaeoidea</taxon>
        <taxon>Penaeidae</taxon>
        <taxon>Penaeus</taxon>
    </lineage>
</organism>
<dbReference type="SMART" id="SM00233">
    <property type="entry name" value="PH"/>
    <property type="match status" value="1"/>
</dbReference>
<evidence type="ECO:0000313" key="3">
    <source>
        <dbReference type="EMBL" id="ROT64406.1"/>
    </source>
</evidence>
<dbReference type="InterPro" id="IPR035899">
    <property type="entry name" value="DBL_dom_sf"/>
</dbReference>